<evidence type="ECO:0000256" key="1">
    <source>
        <dbReference type="ARBA" id="ARBA00022741"/>
    </source>
</evidence>
<dbReference type="InterPro" id="IPR029047">
    <property type="entry name" value="HSP70_peptide-bd_sf"/>
</dbReference>
<evidence type="ECO:0000313" key="4">
    <source>
        <dbReference type="EMBL" id="KAK8029230.1"/>
    </source>
</evidence>
<feature type="region of interest" description="Disordered" evidence="3">
    <location>
        <begin position="700"/>
        <end position="730"/>
    </location>
</feature>
<dbReference type="Proteomes" id="UP001396898">
    <property type="component" value="Unassembled WGS sequence"/>
</dbReference>
<feature type="compositionally biased region" description="Acidic residues" evidence="3">
    <location>
        <begin position="704"/>
        <end position="713"/>
    </location>
</feature>
<dbReference type="SUPFAM" id="SSF100920">
    <property type="entry name" value="Heat shock protein 70kD (HSP70), peptide-binding domain"/>
    <property type="match status" value="1"/>
</dbReference>
<feature type="compositionally biased region" description="Polar residues" evidence="3">
    <location>
        <begin position="635"/>
        <end position="648"/>
    </location>
</feature>
<gene>
    <name evidence="4" type="ORF">PG991_006286</name>
</gene>
<dbReference type="Gene3D" id="3.30.420.40">
    <property type="match status" value="2"/>
</dbReference>
<dbReference type="Gene3D" id="3.90.640.10">
    <property type="entry name" value="Actin, Chain A, domain 4"/>
    <property type="match status" value="1"/>
</dbReference>
<keyword evidence="2" id="KW-0067">ATP-binding</keyword>
<dbReference type="PRINTS" id="PR00301">
    <property type="entry name" value="HEATSHOCK70"/>
</dbReference>
<dbReference type="EMBL" id="JAQQWI010000007">
    <property type="protein sequence ID" value="KAK8029230.1"/>
    <property type="molecule type" value="Genomic_DNA"/>
</dbReference>
<sequence length="828" mass="92457">MASVGVGIDIGTANTRVAVYRNDKYEIIPDEDGSPSMPSYVSFGEKQRFFGAAAKRQANRNPENTVFNVLRLLGRDFLDVGLQDDLNYLPFRVVGDDKPLIQVRYLGQEVRFTPEQVLAMILSKAKQNAEAYLHQTVMEVQISVPADFGIRKYDAVRDAAAIAGLEVLELLPSPTCASYVLGLGRPEKDPYSYVIADAGAGGFSAAVITCDEDVHEVASVVGDTGLGGEDFLKNLVYHFVDRIREMWNKDITKNRKAIQRLRSACEQAICDLSSAQSTKIDLEALFEGRNFYHHFTRQDFEVFSAQLIKRMRETLDQALDEAKVTKSEVKYVFPLGGCSRMPQVRKLLSDCFNGSDLDRFLDTEEAQVCGLAVGASIKTGDQSNSRASEPLLLSALPKSLGVGTWRTGTEVGSVNKILLKNSMMINRKESVFSLSLTDYDPAVSYTPKQGKTKPAGGELSPGMRVMDFYEGEGSFASNNERVGTLYLDPILPPPGPEVISLRVKLDSRSGFRVKAKVTALETGSAHSGKKNSISMFLGDRLPDERLQQLITDEAKYRRADDAEAQRVAQRVDLDRQISSLSEMLSSDYAAVVERKPNLRETINSMRTWLEDNENAPLAEYRTKLQILTSIQWDLQDRGTQSHTSQSTADPAPPYQKDPDATPRTPSGSRLLRKEIREMISWLDQVRVDFDQKKKRLEETLEGLADSDSDPTEDPEPKDQSPTHKRPPSMDAAERFASHFDGSKKAYTAADWDMISAYLRTKSEKKHSENPKLYTVLRLIGELQVFDQFVERGISDDLIPRLSYESLPPSINMEIARKFMGRRSVVMDV</sequence>
<dbReference type="Pfam" id="PF00012">
    <property type="entry name" value="HSP70"/>
    <property type="match status" value="2"/>
</dbReference>
<proteinExistence type="predicted"/>
<evidence type="ECO:0000256" key="3">
    <source>
        <dbReference type="SAM" id="MobiDB-lite"/>
    </source>
</evidence>
<dbReference type="InterPro" id="IPR013126">
    <property type="entry name" value="Hsp_70_fam"/>
</dbReference>
<evidence type="ECO:0000313" key="5">
    <source>
        <dbReference type="Proteomes" id="UP001396898"/>
    </source>
</evidence>
<dbReference type="InterPro" id="IPR043129">
    <property type="entry name" value="ATPase_NBD"/>
</dbReference>
<dbReference type="InterPro" id="IPR029048">
    <property type="entry name" value="HSP70_C_sf"/>
</dbReference>
<accession>A0ABR1SBP5</accession>
<dbReference type="Gene3D" id="1.20.1270.10">
    <property type="match status" value="1"/>
</dbReference>
<keyword evidence="5" id="KW-1185">Reference proteome</keyword>
<protein>
    <submittedName>
        <fullName evidence="4">Hsp72-like protein</fullName>
    </submittedName>
</protein>
<dbReference type="Gene3D" id="3.30.30.30">
    <property type="match status" value="1"/>
</dbReference>
<reference evidence="4 5" key="1">
    <citation type="submission" date="2023-01" db="EMBL/GenBank/DDBJ databases">
        <title>Analysis of 21 Apiospora genomes using comparative genomics revels a genus with tremendous synthesis potential of carbohydrate active enzymes and secondary metabolites.</title>
        <authorList>
            <person name="Sorensen T."/>
        </authorList>
    </citation>
    <scope>NUCLEOTIDE SEQUENCE [LARGE SCALE GENOMIC DNA]</scope>
    <source>
        <strain evidence="4 5">CBS 20057</strain>
    </source>
</reference>
<evidence type="ECO:0000256" key="2">
    <source>
        <dbReference type="ARBA" id="ARBA00022840"/>
    </source>
</evidence>
<organism evidence="4 5">
    <name type="scientific">Apiospora marii</name>
    <dbReference type="NCBI Taxonomy" id="335849"/>
    <lineage>
        <taxon>Eukaryota</taxon>
        <taxon>Fungi</taxon>
        <taxon>Dikarya</taxon>
        <taxon>Ascomycota</taxon>
        <taxon>Pezizomycotina</taxon>
        <taxon>Sordariomycetes</taxon>
        <taxon>Xylariomycetidae</taxon>
        <taxon>Amphisphaeriales</taxon>
        <taxon>Apiosporaceae</taxon>
        <taxon>Apiospora</taxon>
    </lineage>
</organism>
<comment type="caution">
    <text evidence="4">The sequence shown here is derived from an EMBL/GenBank/DDBJ whole genome shotgun (WGS) entry which is preliminary data.</text>
</comment>
<dbReference type="PANTHER" id="PTHR19375">
    <property type="entry name" value="HEAT SHOCK PROTEIN 70KDA"/>
    <property type="match status" value="1"/>
</dbReference>
<dbReference type="Gene3D" id="2.60.34.10">
    <property type="entry name" value="Substrate Binding Domain Of DNAk, Chain A, domain 1"/>
    <property type="match status" value="1"/>
</dbReference>
<dbReference type="SUPFAM" id="SSF53067">
    <property type="entry name" value="Actin-like ATPase domain"/>
    <property type="match status" value="2"/>
</dbReference>
<name>A0ABR1SBP5_9PEZI</name>
<feature type="region of interest" description="Disordered" evidence="3">
    <location>
        <begin position="635"/>
        <end position="669"/>
    </location>
</feature>
<keyword evidence="1" id="KW-0547">Nucleotide-binding</keyword>